<dbReference type="EMBL" id="RCCJ01000001">
    <property type="protein sequence ID" value="RLJ70080.1"/>
    <property type="molecule type" value="Genomic_DNA"/>
</dbReference>
<evidence type="ECO:0000256" key="1">
    <source>
        <dbReference type="ARBA" id="ARBA00015125"/>
    </source>
</evidence>
<feature type="domain" description="EAL" evidence="5">
    <location>
        <begin position="587"/>
        <end position="836"/>
    </location>
</feature>
<dbReference type="InterPro" id="IPR035919">
    <property type="entry name" value="EAL_sf"/>
</dbReference>
<feature type="domain" description="PAS" evidence="4">
    <location>
        <begin position="175"/>
        <end position="216"/>
    </location>
</feature>
<dbReference type="PROSITE" id="PS50112">
    <property type="entry name" value="PAS"/>
    <property type="match status" value="1"/>
</dbReference>
<dbReference type="InterPro" id="IPR044398">
    <property type="entry name" value="Globin-sensor_dom"/>
</dbReference>
<dbReference type="SUPFAM" id="SSF55785">
    <property type="entry name" value="PYP-like sensor domain (PAS domain)"/>
    <property type="match status" value="1"/>
</dbReference>
<dbReference type="Gene3D" id="1.10.490.10">
    <property type="entry name" value="Globins"/>
    <property type="match status" value="1"/>
</dbReference>
<dbReference type="SUPFAM" id="SSF55073">
    <property type="entry name" value="Nucleotide cyclase"/>
    <property type="match status" value="1"/>
</dbReference>
<dbReference type="InterPro" id="IPR009050">
    <property type="entry name" value="Globin-like_sf"/>
</dbReference>
<dbReference type="PANTHER" id="PTHR44757">
    <property type="entry name" value="DIGUANYLATE CYCLASE DGCP"/>
    <property type="match status" value="1"/>
</dbReference>
<protein>
    <recommendedName>
        <fullName evidence="1">Diguanylate cyclase DosC</fullName>
    </recommendedName>
    <alternativeName>
        <fullName evidence="2">Direct oxygen-sensing cyclase</fullName>
    </alternativeName>
</protein>
<dbReference type="InterPro" id="IPR039379">
    <property type="entry name" value="Protoglobin_sensor_dom"/>
</dbReference>
<dbReference type="InterPro" id="IPR043128">
    <property type="entry name" value="Rev_trsase/Diguanyl_cyclase"/>
</dbReference>
<dbReference type="PROSITE" id="PS50887">
    <property type="entry name" value="GGDEF"/>
    <property type="match status" value="1"/>
</dbReference>
<dbReference type="OrthoDB" id="9762141at2"/>
<dbReference type="InterPro" id="IPR001633">
    <property type="entry name" value="EAL_dom"/>
</dbReference>
<keyword evidence="8" id="KW-1185">Reference proteome</keyword>
<name>A0A497XPK4_9AQUI</name>
<organism evidence="7 8">
    <name type="scientific">Hydrogenivirga caldilitoris</name>
    <dbReference type="NCBI Taxonomy" id="246264"/>
    <lineage>
        <taxon>Bacteria</taxon>
        <taxon>Pseudomonadati</taxon>
        <taxon>Aquificota</taxon>
        <taxon>Aquificia</taxon>
        <taxon>Aquificales</taxon>
        <taxon>Aquificaceae</taxon>
        <taxon>Hydrogenivirga</taxon>
    </lineage>
</organism>
<dbReference type="Pfam" id="PF00563">
    <property type="entry name" value="EAL"/>
    <property type="match status" value="1"/>
</dbReference>
<dbReference type="NCBIfam" id="TIGR00229">
    <property type="entry name" value="sensory_box"/>
    <property type="match status" value="1"/>
</dbReference>
<sequence length="836" mass="96101">MEVVIERIAKLLKLSEEEIKRRLSYVSLSEEDIGLLRELSGKVSEEKIAELFGEFYRHLLSFEEMRKILEREEGLIERLKKAQAKYFRELLEGEYSLDYALSRLKVGQVHEKAGVEPKYYTGAFAKWVESVLPVIEEKTEKDKLLSTLLALFKVVILDLTLSLDAYLFSKIIKVEAERYRVILNSVRDAIIVVDLETRRIADLNASALELLGLENEREAIGRDALWVHPEEVRHTVGEKFSRYIEKGAGITEVEYVENKRTGEWIPVEIGYGTFEHEERTYVVGVFRDIRERLRREEAIRRLNRLYETLSRINFITTTAGSEEELFSSAVSIIREGGFRYVGIFRKGEDKAIAEEGTFLESDTSACVPMEENGLYLLISRWFEEDFTKEEIELLREVAHDISFSLRNLRTKEKLKALEVYDPLTGLLNRTSLLSKLPTVLERAKRDKKEVAFLLLDIDNFSELNEAFGHKKVDRLLKEIATRLKKEIRGSDLIGRVGADEFGIILLAEDAGEAAEKLLRRIRNRLRKPFKINSNELFITLSAGVSSFPEEIEELYSKALSALQRAKEFGGNRTVYYSETAEREVFEKVKLRTELRRALEREEFLLYYQPKVELRTEKVVGAEALLRWNRGGEIVPPIKFIPLLEESELIHEVGEWVVREACRQAQEWRSKGIELSIAVNVSPLQMKVPLFAESFMMLIFGCGEGSGSIEVEITESAVMEDVERMIEILKILTVRGIRTYIDDFGTGYSSLAYLKKLPVYALKIDREFVKGIPQDEDNLEIVKATVNIAKSFGLKTVAEGVETREQAEILKELGCDYAQGYYFGKPVPPEEFESYIR</sequence>
<evidence type="ECO:0000259" key="5">
    <source>
        <dbReference type="PROSITE" id="PS50883"/>
    </source>
</evidence>
<evidence type="ECO:0000256" key="3">
    <source>
        <dbReference type="SAM" id="Coils"/>
    </source>
</evidence>
<dbReference type="Gene3D" id="3.30.450.20">
    <property type="entry name" value="PAS domain"/>
    <property type="match status" value="1"/>
</dbReference>
<dbReference type="InterPro" id="IPR035965">
    <property type="entry name" value="PAS-like_dom_sf"/>
</dbReference>
<dbReference type="Proteomes" id="UP000267841">
    <property type="component" value="Unassembled WGS sequence"/>
</dbReference>
<dbReference type="Gene3D" id="3.30.70.270">
    <property type="match status" value="1"/>
</dbReference>
<dbReference type="InterPro" id="IPR000160">
    <property type="entry name" value="GGDEF_dom"/>
</dbReference>
<dbReference type="SUPFAM" id="SSF141868">
    <property type="entry name" value="EAL domain-like"/>
    <property type="match status" value="1"/>
</dbReference>
<gene>
    <name evidence="7" type="ORF">BCF55_0342</name>
</gene>
<dbReference type="CDD" id="cd01068">
    <property type="entry name" value="globin_sensor"/>
    <property type="match status" value="1"/>
</dbReference>
<comment type="caution">
    <text evidence="7">The sequence shown here is derived from an EMBL/GenBank/DDBJ whole genome shotgun (WGS) entry which is preliminary data.</text>
</comment>
<dbReference type="SUPFAM" id="SSF46458">
    <property type="entry name" value="Globin-like"/>
    <property type="match status" value="1"/>
</dbReference>
<dbReference type="CDD" id="cd01949">
    <property type="entry name" value="GGDEF"/>
    <property type="match status" value="1"/>
</dbReference>
<feature type="domain" description="GGDEF" evidence="6">
    <location>
        <begin position="448"/>
        <end position="578"/>
    </location>
</feature>
<dbReference type="InterPro" id="IPR013767">
    <property type="entry name" value="PAS_fold"/>
</dbReference>
<dbReference type="Pfam" id="PF00989">
    <property type="entry name" value="PAS"/>
    <property type="match status" value="1"/>
</dbReference>
<dbReference type="CDD" id="cd00130">
    <property type="entry name" value="PAS"/>
    <property type="match status" value="1"/>
</dbReference>
<accession>A0A497XPK4</accession>
<dbReference type="InterPro" id="IPR029787">
    <property type="entry name" value="Nucleotide_cyclase"/>
</dbReference>
<proteinExistence type="predicted"/>
<dbReference type="InterPro" id="IPR052155">
    <property type="entry name" value="Biofilm_reg_signaling"/>
</dbReference>
<evidence type="ECO:0000256" key="2">
    <source>
        <dbReference type="ARBA" id="ARBA00029839"/>
    </source>
</evidence>
<evidence type="ECO:0000313" key="7">
    <source>
        <dbReference type="EMBL" id="RLJ70080.1"/>
    </source>
</evidence>
<dbReference type="SMART" id="SM00267">
    <property type="entry name" value="GGDEF"/>
    <property type="match status" value="1"/>
</dbReference>
<dbReference type="GO" id="GO:0006355">
    <property type="term" value="P:regulation of DNA-templated transcription"/>
    <property type="evidence" value="ECO:0007669"/>
    <property type="project" value="InterPro"/>
</dbReference>
<dbReference type="NCBIfam" id="TIGR00254">
    <property type="entry name" value="GGDEF"/>
    <property type="match status" value="1"/>
</dbReference>
<dbReference type="GO" id="GO:0020037">
    <property type="term" value="F:heme binding"/>
    <property type="evidence" value="ECO:0007669"/>
    <property type="project" value="InterPro"/>
</dbReference>
<dbReference type="Gene3D" id="3.20.20.450">
    <property type="entry name" value="EAL domain"/>
    <property type="match status" value="1"/>
</dbReference>
<dbReference type="SMART" id="SM00091">
    <property type="entry name" value="PAS"/>
    <property type="match status" value="1"/>
</dbReference>
<dbReference type="SMART" id="SM00052">
    <property type="entry name" value="EAL"/>
    <property type="match status" value="1"/>
</dbReference>
<dbReference type="PANTHER" id="PTHR44757:SF2">
    <property type="entry name" value="BIOFILM ARCHITECTURE MAINTENANCE PROTEIN MBAA"/>
    <property type="match status" value="1"/>
</dbReference>
<feature type="coiled-coil region" evidence="3">
    <location>
        <begin position="62"/>
        <end position="89"/>
    </location>
</feature>
<dbReference type="AlphaFoldDB" id="A0A497XPK4"/>
<dbReference type="Pfam" id="PF00990">
    <property type="entry name" value="GGDEF"/>
    <property type="match status" value="1"/>
</dbReference>
<reference evidence="7 8" key="1">
    <citation type="submission" date="2018-10" db="EMBL/GenBank/DDBJ databases">
        <title>Genomic Encyclopedia of Archaeal and Bacterial Type Strains, Phase II (KMG-II): from individual species to whole genera.</title>
        <authorList>
            <person name="Goeker M."/>
        </authorList>
    </citation>
    <scope>NUCLEOTIDE SEQUENCE [LARGE SCALE GENOMIC DNA]</scope>
    <source>
        <strain evidence="7 8">DSM 16510</strain>
    </source>
</reference>
<evidence type="ECO:0000313" key="8">
    <source>
        <dbReference type="Proteomes" id="UP000267841"/>
    </source>
</evidence>
<dbReference type="InterPro" id="IPR000014">
    <property type="entry name" value="PAS"/>
</dbReference>
<evidence type="ECO:0000259" key="4">
    <source>
        <dbReference type="PROSITE" id="PS50112"/>
    </source>
</evidence>
<dbReference type="CDD" id="cd01948">
    <property type="entry name" value="EAL"/>
    <property type="match status" value="1"/>
</dbReference>
<dbReference type="Pfam" id="PF11563">
    <property type="entry name" value="Protoglobin"/>
    <property type="match status" value="1"/>
</dbReference>
<dbReference type="GO" id="GO:0019825">
    <property type="term" value="F:oxygen binding"/>
    <property type="evidence" value="ECO:0007669"/>
    <property type="project" value="InterPro"/>
</dbReference>
<dbReference type="InterPro" id="IPR012292">
    <property type="entry name" value="Globin/Proto"/>
</dbReference>
<evidence type="ECO:0000259" key="6">
    <source>
        <dbReference type="PROSITE" id="PS50887"/>
    </source>
</evidence>
<dbReference type="PROSITE" id="PS50883">
    <property type="entry name" value="EAL"/>
    <property type="match status" value="1"/>
</dbReference>
<keyword evidence="3" id="KW-0175">Coiled coil</keyword>